<dbReference type="PANTHER" id="PTHR23513:SF18">
    <property type="entry name" value="INTEGRAL MEMBRANE PROTEIN"/>
    <property type="match status" value="1"/>
</dbReference>
<dbReference type="OrthoDB" id="142509at2"/>
<feature type="transmembrane region" description="Helical" evidence="6">
    <location>
        <begin position="144"/>
        <end position="164"/>
    </location>
</feature>
<dbReference type="InterPro" id="IPR011701">
    <property type="entry name" value="MFS"/>
</dbReference>
<feature type="transmembrane region" description="Helical" evidence="6">
    <location>
        <begin position="223"/>
        <end position="243"/>
    </location>
</feature>
<dbReference type="InterPro" id="IPR036259">
    <property type="entry name" value="MFS_trans_sf"/>
</dbReference>
<dbReference type="RefSeq" id="WP_075063750.1">
    <property type="nucleotide sequence ID" value="NZ_LGCL01000035.1"/>
</dbReference>
<name>A0A0P6WTI3_9CHLR</name>
<keyword evidence="4 6" id="KW-1133">Transmembrane helix</keyword>
<evidence type="ECO:0000256" key="3">
    <source>
        <dbReference type="ARBA" id="ARBA00022692"/>
    </source>
</evidence>
<keyword evidence="3 6" id="KW-0812">Transmembrane</keyword>
<reference evidence="8 9" key="1">
    <citation type="submission" date="2015-07" db="EMBL/GenBank/DDBJ databases">
        <title>Genome sequence of Ornatilinea apprima DSM 23815.</title>
        <authorList>
            <person name="Hemp J."/>
            <person name="Ward L.M."/>
            <person name="Pace L.A."/>
            <person name="Fischer W.W."/>
        </authorList>
    </citation>
    <scope>NUCLEOTIDE SEQUENCE [LARGE SCALE GENOMIC DNA]</scope>
    <source>
        <strain evidence="8 9">P3M-1</strain>
    </source>
</reference>
<dbReference type="EMBL" id="LGCL01000035">
    <property type="protein sequence ID" value="KPL73553.1"/>
    <property type="molecule type" value="Genomic_DNA"/>
</dbReference>
<evidence type="ECO:0000256" key="5">
    <source>
        <dbReference type="ARBA" id="ARBA00023136"/>
    </source>
</evidence>
<feature type="domain" description="Major facilitator superfamily (MFS) profile" evidence="7">
    <location>
        <begin position="11"/>
        <end position="429"/>
    </location>
</feature>
<evidence type="ECO:0000256" key="1">
    <source>
        <dbReference type="ARBA" id="ARBA00004651"/>
    </source>
</evidence>
<feature type="transmembrane region" description="Helical" evidence="6">
    <location>
        <begin position="77"/>
        <end position="95"/>
    </location>
</feature>
<evidence type="ECO:0000256" key="2">
    <source>
        <dbReference type="ARBA" id="ARBA00022475"/>
    </source>
</evidence>
<dbReference type="InterPro" id="IPR020846">
    <property type="entry name" value="MFS_dom"/>
</dbReference>
<dbReference type="GO" id="GO:0005886">
    <property type="term" value="C:plasma membrane"/>
    <property type="evidence" value="ECO:0007669"/>
    <property type="project" value="UniProtKB-SubCell"/>
</dbReference>
<evidence type="ECO:0000256" key="6">
    <source>
        <dbReference type="SAM" id="Phobius"/>
    </source>
</evidence>
<feature type="transmembrane region" description="Helical" evidence="6">
    <location>
        <begin position="12"/>
        <end position="38"/>
    </location>
</feature>
<keyword evidence="5 6" id="KW-0472">Membrane</keyword>
<keyword evidence="2" id="KW-1003">Cell membrane</keyword>
<feature type="transmembrane region" description="Helical" evidence="6">
    <location>
        <begin position="263"/>
        <end position="284"/>
    </location>
</feature>
<evidence type="ECO:0000313" key="8">
    <source>
        <dbReference type="EMBL" id="KPL73553.1"/>
    </source>
</evidence>
<gene>
    <name evidence="8" type="ORF">ADN00_14505</name>
</gene>
<feature type="transmembrane region" description="Helical" evidence="6">
    <location>
        <begin position="44"/>
        <end position="65"/>
    </location>
</feature>
<dbReference type="PROSITE" id="PS50850">
    <property type="entry name" value="MFS"/>
    <property type="match status" value="1"/>
</dbReference>
<dbReference type="AlphaFoldDB" id="A0A0P6WTI3"/>
<protein>
    <recommendedName>
        <fullName evidence="7">Major facilitator superfamily (MFS) profile domain-containing protein</fullName>
    </recommendedName>
</protein>
<feature type="transmembrane region" description="Helical" evidence="6">
    <location>
        <begin position="401"/>
        <end position="423"/>
    </location>
</feature>
<feature type="transmembrane region" description="Helical" evidence="6">
    <location>
        <begin position="107"/>
        <end position="132"/>
    </location>
</feature>
<proteinExistence type="predicted"/>
<sequence length="447" mass="48278">MKHRIPSTWKTFYILWAGQALSLLGTSMTRFALMIWAFEKEQSVSALALLGFFSTFAFILASPLAGVLVDRWDRRKVMLLADALAGLMTAALFILNLRGELQVWHLYLATGLTGAFSAFQEPAFWATISLIVPEGQFARANGMVGLAKSAVTMLAPIFAGLLLQSAGLNWVMTADLLTMSLALGSLLLIRFPAPPASAEGQQARGSYLQEIRFGARYILQRRGLVEILAVFFFINLFSTLTYFGVHTPLILTRTGGDEVGLGIVRTVMGLGGILGGLLISIWGMPRRKTRVFLITTALSFLVCDFLTAASRSVPAWAIAGFLAELSIPFIVSPYYALWQEIVPPDVQGRVFATREMLQVSSQPVGYLFSGLLADRLFEPALQSSTLLNQWLNPLIGSGPGAGMTAMFLCTALLGCLTGLLGLASPAIRHLDEHPQRASIAGVSGAGV</sequence>
<feature type="transmembrane region" description="Helical" evidence="6">
    <location>
        <begin position="170"/>
        <end position="189"/>
    </location>
</feature>
<dbReference type="Proteomes" id="UP000050417">
    <property type="component" value="Unassembled WGS sequence"/>
</dbReference>
<comment type="caution">
    <text evidence="8">The sequence shown here is derived from an EMBL/GenBank/DDBJ whole genome shotgun (WGS) entry which is preliminary data.</text>
</comment>
<keyword evidence="9" id="KW-1185">Reference proteome</keyword>
<organism evidence="8 9">
    <name type="scientific">Ornatilinea apprima</name>
    <dbReference type="NCBI Taxonomy" id="1134406"/>
    <lineage>
        <taxon>Bacteria</taxon>
        <taxon>Bacillati</taxon>
        <taxon>Chloroflexota</taxon>
        <taxon>Anaerolineae</taxon>
        <taxon>Anaerolineales</taxon>
        <taxon>Anaerolineaceae</taxon>
        <taxon>Ornatilinea</taxon>
    </lineage>
</organism>
<dbReference type="Gene3D" id="1.20.1250.20">
    <property type="entry name" value="MFS general substrate transporter like domains"/>
    <property type="match status" value="1"/>
</dbReference>
<dbReference type="PANTHER" id="PTHR23513">
    <property type="entry name" value="INTEGRAL MEMBRANE EFFLUX PROTEIN-RELATED"/>
    <property type="match status" value="1"/>
</dbReference>
<accession>A0A0P6WTI3</accession>
<evidence type="ECO:0000259" key="7">
    <source>
        <dbReference type="PROSITE" id="PS50850"/>
    </source>
</evidence>
<evidence type="ECO:0000313" key="9">
    <source>
        <dbReference type="Proteomes" id="UP000050417"/>
    </source>
</evidence>
<dbReference type="SUPFAM" id="SSF103473">
    <property type="entry name" value="MFS general substrate transporter"/>
    <property type="match status" value="1"/>
</dbReference>
<evidence type="ECO:0000256" key="4">
    <source>
        <dbReference type="ARBA" id="ARBA00022989"/>
    </source>
</evidence>
<dbReference type="CDD" id="cd06173">
    <property type="entry name" value="MFS_MefA_like"/>
    <property type="match status" value="1"/>
</dbReference>
<comment type="subcellular location">
    <subcellularLocation>
        <location evidence="1">Cell membrane</location>
        <topology evidence="1">Multi-pass membrane protein</topology>
    </subcellularLocation>
</comment>
<dbReference type="Pfam" id="PF07690">
    <property type="entry name" value="MFS_1"/>
    <property type="match status" value="1"/>
</dbReference>
<feature type="transmembrane region" description="Helical" evidence="6">
    <location>
        <begin position="315"/>
        <end position="337"/>
    </location>
</feature>
<dbReference type="GO" id="GO:0022857">
    <property type="term" value="F:transmembrane transporter activity"/>
    <property type="evidence" value="ECO:0007669"/>
    <property type="project" value="InterPro"/>
</dbReference>